<gene>
    <name evidence="2" type="ORF">PMH09_22340</name>
</gene>
<organism evidence="2 3">
    <name type="scientific">Roseofilum casamattae BLCC-M143</name>
    <dbReference type="NCBI Taxonomy" id="3022442"/>
    <lineage>
        <taxon>Bacteria</taxon>
        <taxon>Bacillati</taxon>
        <taxon>Cyanobacteriota</taxon>
        <taxon>Cyanophyceae</taxon>
        <taxon>Desertifilales</taxon>
        <taxon>Desertifilaceae</taxon>
        <taxon>Roseofilum</taxon>
        <taxon>Roseofilum casamattae</taxon>
    </lineage>
</organism>
<reference evidence="2 3" key="1">
    <citation type="submission" date="2023-01" db="EMBL/GenBank/DDBJ databases">
        <title>Novel diversity within Roseofilum (Cyanobacteria; Desertifilaceae) from marine benthic mats with descriptions of four novel species.</title>
        <authorList>
            <person name="Wang Y."/>
            <person name="Berthold D.E."/>
            <person name="Hu J."/>
            <person name="Lefler F.W."/>
            <person name="Laughinghouse H.D. IV."/>
        </authorList>
    </citation>
    <scope>NUCLEOTIDE SEQUENCE [LARGE SCALE GENOMIC DNA]</scope>
    <source>
        <strain evidence="2 3">BLCC-M143</strain>
    </source>
</reference>
<dbReference type="RefSeq" id="WP_283760553.1">
    <property type="nucleotide sequence ID" value="NZ_JAQOSQ010000067.1"/>
</dbReference>
<evidence type="ECO:0000313" key="2">
    <source>
        <dbReference type="EMBL" id="MDJ1185920.1"/>
    </source>
</evidence>
<proteinExistence type="predicted"/>
<evidence type="ECO:0000256" key="1">
    <source>
        <dbReference type="SAM" id="SignalP"/>
    </source>
</evidence>
<dbReference type="EMBL" id="JAQOSQ010000067">
    <property type="protein sequence ID" value="MDJ1185920.1"/>
    <property type="molecule type" value="Genomic_DNA"/>
</dbReference>
<keyword evidence="1" id="KW-0732">Signal</keyword>
<feature type="non-terminal residue" evidence="2">
    <location>
        <position position="67"/>
    </location>
</feature>
<name>A0ABT7C3B5_9CYAN</name>
<comment type="caution">
    <text evidence="2">The sequence shown here is derived from an EMBL/GenBank/DDBJ whole genome shotgun (WGS) entry which is preliminary data.</text>
</comment>
<feature type="signal peptide" evidence="1">
    <location>
        <begin position="1"/>
        <end position="22"/>
    </location>
</feature>
<keyword evidence="3" id="KW-1185">Reference proteome</keyword>
<accession>A0ABT7C3B5</accession>
<sequence length="67" mass="7272">MKKTLILVGFALGNCFDFSALAQQPNSQREIQALSIKPAVVRICNGFTGVIELDDQQEEISQISCGS</sequence>
<dbReference type="Proteomes" id="UP001232992">
    <property type="component" value="Unassembled WGS sequence"/>
</dbReference>
<evidence type="ECO:0000313" key="3">
    <source>
        <dbReference type="Proteomes" id="UP001232992"/>
    </source>
</evidence>
<feature type="chain" id="PRO_5045289777" evidence="1">
    <location>
        <begin position="23"/>
        <end position="67"/>
    </location>
</feature>
<protein>
    <submittedName>
        <fullName evidence="2">Uncharacterized protein</fullName>
    </submittedName>
</protein>